<dbReference type="PANTHER" id="PTHR11778">
    <property type="entry name" value="SERYL-TRNA SYNTHETASE"/>
    <property type="match status" value="1"/>
</dbReference>
<evidence type="ECO:0000313" key="10">
    <source>
        <dbReference type="Proteomes" id="UP001162001"/>
    </source>
</evidence>
<gene>
    <name evidence="9" type="ORF">Fadolivirus_1_250</name>
</gene>
<dbReference type="GO" id="GO:0005524">
    <property type="term" value="F:ATP binding"/>
    <property type="evidence" value="ECO:0007669"/>
    <property type="project" value="UniProtKB-KW"/>
</dbReference>
<reference evidence="9 10" key="1">
    <citation type="submission" date="2020-04" db="EMBL/GenBank/DDBJ databases">
        <title>Advantages and limits of metagenomic assembly and binning of a giant virus.</title>
        <authorList>
            <person name="Schulz F."/>
            <person name="Andreani J."/>
            <person name="Francis R."/>
            <person name="Boudjemaa H."/>
            <person name="Bou Khalil J.Y."/>
            <person name="Lee J."/>
            <person name="La Scola B."/>
            <person name="Woyke T."/>
        </authorList>
    </citation>
    <scope>NUCLEOTIDE SEQUENCE [LARGE SCALE GENOMIC DNA]</scope>
    <source>
        <strain evidence="9 10">FV1/VV64</strain>
    </source>
</reference>
<dbReference type="Pfam" id="PF00587">
    <property type="entry name" value="tRNA-synt_2b"/>
    <property type="match status" value="1"/>
</dbReference>
<keyword evidence="3" id="KW-0547">Nucleotide-binding</keyword>
<accession>A0A7D3UNZ5</accession>
<dbReference type="Proteomes" id="UP001162001">
    <property type="component" value="Segment"/>
</dbReference>
<dbReference type="NCBIfam" id="TIGR00414">
    <property type="entry name" value="serS"/>
    <property type="match status" value="1"/>
</dbReference>
<dbReference type="CDD" id="cd00770">
    <property type="entry name" value="SerRS_core"/>
    <property type="match status" value="1"/>
</dbReference>
<keyword evidence="5" id="KW-0648">Protein biosynthesis</keyword>
<keyword evidence="10" id="KW-1185">Reference proteome</keyword>
<dbReference type="GO" id="GO:0004828">
    <property type="term" value="F:serine-tRNA ligase activity"/>
    <property type="evidence" value="ECO:0007669"/>
    <property type="project" value="UniProtKB-EC"/>
</dbReference>
<dbReference type="InterPro" id="IPR002314">
    <property type="entry name" value="aa-tRNA-synt_IIb"/>
</dbReference>
<evidence type="ECO:0000256" key="4">
    <source>
        <dbReference type="ARBA" id="ARBA00022840"/>
    </source>
</evidence>
<protein>
    <recommendedName>
        <fullName evidence="1">serine--tRNA ligase</fullName>
        <ecNumber evidence="1">6.1.1.11</ecNumber>
    </recommendedName>
    <alternativeName>
        <fullName evidence="7">Seryl-tRNA synthetase</fullName>
    </alternativeName>
</protein>
<dbReference type="EC" id="6.1.1.11" evidence="1"/>
<dbReference type="SUPFAM" id="SSF55681">
    <property type="entry name" value="Class II aaRS and biotin synthetases"/>
    <property type="match status" value="1"/>
</dbReference>
<evidence type="ECO:0000256" key="5">
    <source>
        <dbReference type="ARBA" id="ARBA00022917"/>
    </source>
</evidence>
<dbReference type="PIRSF" id="PIRSF001529">
    <property type="entry name" value="Ser-tRNA-synth_IIa"/>
    <property type="match status" value="1"/>
</dbReference>
<sequence length="444" mass="50952">MDIHYIRQNHQTVKDNQQKRYGNVEIVDKILSIDEEWRSNNYKADSMRKLKNGISACFKTAPAISDITINDEYTLDNLMTDINSSKIPLSNLTKDQLQLLGKYIGETISGLEKLCNKLLEDRDNLISTLGNFLHPDVVVSDNEENNKIIYETGIPDELLSKPLNHIDLCEKLGFVDTDSGVMVSGNRGYFLTGMGVRLNLALINYAMEFLEKKGYTLMGTPHTVNKELMSKITQLSEYEETLYKLEGYDKFLIATSEQPLTAYFANKQVEKPKLPIKFAGLSPCYRKETGRHGVQTRGIYRVHQFEKVEQFCVTEPEKSWDMFYEMMNTTREFYDSLGIKYRVISIVSGALNNAGAMKYDLEAWFPGLKNYGELVSCTNCLDYFSKRIGTKIKNTKEYAHMLNCTLMANTRVICCLMEQYQTEDGMQVPEPLRKYLGCDKILFR</sequence>
<dbReference type="Pfam" id="PF02403">
    <property type="entry name" value="Seryl_tRNA_N"/>
    <property type="match status" value="1"/>
</dbReference>
<dbReference type="InterPro" id="IPR006195">
    <property type="entry name" value="aa-tRNA-synth_II"/>
</dbReference>
<dbReference type="SUPFAM" id="SSF46589">
    <property type="entry name" value="tRNA-binding arm"/>
    <property type="match status" value="1"/>
</dbReference>
<name>A0A7D3UNZ5_9VIRU</name>
<dbReference type="InterPro" id="IPR042103">
    <property type="entry name" value="SerRS_1_N_sf"/>
</dbReference>
<dbReference type="Gene3D" id="3.30.930.10">
    <property type="entry name" value="Bira Bifunctional Protein, Domain 2"/>
    <property type="match status" value="1"/>
</dbReference>
<keyword evidence="6" id="KW-0030">Aminoacyl-tRNA synthetase</keyword>
<dbReference type="Gene3D" id="1.10.287.40">
    <property type="entry name" value="Serine-tRNA synthetase, tRNA binding domain"/>
    <property type="match status" value="1"/>
</dbReference>
<keyword evidence="4" id="KW-0067">ATP-binding</keyword>
<proteinExistence type="predicted"/>
<evidence type="ECO:0000256" key="3">
    <source>
        <dbReference type="ARBA" id="ARBA00022741"/>
    </source>
</evidence>
<evidence type="ECO:0000256" key="1">
    <source>
        <dbReference type="ARBA" id="ARBA00012840"/>
    </source>
</evidence>
<dbReference type="PRINTS" id="PR00981">
    <property type="entry name" value="TRNASYNTHSER"/>
</dbReference>
<dbReference type="InterPro" id="IPR033729">
    <property type="entry name" value="SerRS_core"/>
</dbReference>
<evidence type="ECO:0000256" key="2">
    <source>
        <dbReference type="ARBA" id="ARBA00022598"/>
    </source>
</evidence>
<dbReference type="InterPro" id="IPR015866">
    <property type="entry name" value="Ser-tRNA-synth_1_N"/>
</dbReference>
<dbReference type="InterPro" id="IPR045864">
    <property type="entry name" value="aa-tRNA-synth_II/BPL/LPL"/>
</dbReference>
<dbReference type="PROSITE" id="PS50862">
    <property type="entry name" value="AA_TRNA_LIGASE_II"/>
    <property type="match status" value="1"/>
</dbReference>
<dbReference type="InterPro" id="IPR010978">
    <property type="entry name" value="tRNA-bd_arm"/>
</dbReference>
<evidence type="ECO:0000313" key="9">
    <source>
        <dbReference type="EMBL" id="QKF93708.1"/>
    </source>
</evidence>
<evidence type="ECO:0000259" key="8">
    <source>
        <dbReference type="PROSITE" id="PS50862"/>
    </source>
</evidence>
<feature type="domain" description="Aminoacyl-transfer RNA synthetases class-II family profile" evidence="8">
    <location>
        <begin position="164"/>
        <end position="429"/>
    </location>
</feature>
<organism evidence="9 10">
    <name type="scientific">Fadolivirus FV1/VV64</name>
    <dbReference type="NCBI Taxonomy" id="3070911"/>
    <lineage>
        <taxon>Viruses</taxon>
        <taxon>Varidnaviria</taxon>
        <taxon>Bamfordvirae</taxon>
        <taxon>Nucleocytoviricota</taxon>
        <taxon>Megaviricetes</taxon>
        <taxon>Imitervirales</taxon>
        <taxon>Mimiviridae</taxon>
        <taxon>Klosneuvirinae</taxon>
        <taxon>Fadolivirus</taxon>
        <taxon>Fadolivirus algeromassiliense</taxon>
    </lineage>
</organism>
<dbReference type="InterPro" id="IPR002317">
    <property type="entry name" value="Ser-tRNA-ligase_type_1"/>
</dbReference>
<dbReference type="EMBL" id="MT418680">
    <property type="protein sequence ID" value="QKF93708.1"/>
    <property type="molecule type" value="Genomic_DNA"/>
</dbReference>
<evidence type="ECO:0000256" key="7">
    <source>
        <dbReference type="ARBA" id="ARBA00031113"/>
    </source>
</evidence>
<evidence type="ECO:0000256" key="6">
    <source>
        <dbReference type="ARBA" id="ARBA00023146"/>
    </source>
</evidence>
<keyword evidence="2" id="KW-0436">Ligase</keyword>